<accession>A0A5P6NXZ2</accession>
<feature type="chain" id="PRO_5024988065" evidence="1">
    <location>
        <begin position="22"/>
        <end position="66"/>
    </location>
</feature>
<organism evidence="2 3">
    <name type="scientific">Bradyrhizobium betae</name>
    <dbReference type="NCBI Taxonomy" id="244734"/>
    <lineage>
        <taxon>Bacteria</taxon>
        <taxon>Pseudomonadati</taxon>
        <taxon>Pseudomonadota</taxon>
        <taxon>Alphaproteobacteria</taxon>
        <taxon>Hyphomicrobiales</taxon>
        <taxon>Nitrobacteraceae</taxon>
        <taxon>Bradyrhizobium</taxon>
    </lineage>
</organism>
<dbReference type="AlphaFoldDB" id="A0A5P6NXZ2"/>
<proteinExistence type="predicted"/>
<sequence length="66" mass="6915">MFDLRTVVIAASFILASIAVAAAEGAQQQPPAPRAETAGEARPIRVVLPAPWQTAAPEARSPLPLR</sequence>
<evidence type="ECO:0000313" key="2">
    <source>
        <dbReference type="EMBL" id="QFI70977.1"/>
    </source>
</evidence>
<dbReference type="KEGG" id="bbet:F8237_00475"/>
<dbReference type="Proteomes" id="UP000325641">
    <property type="component" value="Chromosome"/>
</dbReference>
<keyword evidence="1" id="KW-0732">Signal</keyword>
<name>A0A5P6NXZ2_9BRAD</name>
<evidence type="ECO:0000256" key="1">
    <source>
        <dbReference type="SAM" id="SignalP"/>
    </source>
</evidence>
<evidence type="ECO:0000313" key="3">
    <source>
        <dbReference type="Proteomes" id="UP000325641"/>
    </source>
</evidence>
<reference evidence="3" key="1">
    <citation type="submission" date="2019-10" db="EMBL/GenBank/DDBJ databases">
        <title>Complete Genome Sequence of Bradyrhizobium betae type strain PL7HG1T.</title>
        <authorList>
            <person name="Bromfield E.S.P."/>
            <person name="Cloutier S."/>
        </authorList>
    </citation>
    <scope>NUCLEOTIDE SEQUENCE [LARGE SCALE GENOMIC DNA]</scope>
    <source>
        <strain evidence="3">PL7HG1</strain>
    </source>
</reference>
<gene>
    <name evidence="2" type="ORF">F8237_00475</name>
</gene>
<feature type="signal peptide" evidence="1">
    <location>
        <begin position="1"/>
        <end position="21"/>
    </location>
</feature>
<dbReference type="EMBL" id="CP044543">
    <property type="protein sequence ID" value="QFI70977.1"/>
    <property type="molecule type" value="Genomic_DNA"/>
</dbReference>
<protein>
    <submittedName>
        <fullName evidence="2">Uncharacterized protein</fullName>
    </submittedName>
</protein>